<evidence type="ECO:0000256" key="3">
    <source>
        <dbReference type="ARBA" id="ARBA00022692"/>
    </source>
</evidence>
<comment type="subcellular location">
    <subcellularLocation>
        <location evidence="1">Cell membrane</location>
        <topology evidence="1">Multi-pass membrane protein</topology>
    </subcellularLocation>
</comment>
<evidence type="ECO:0000256" key="6">
    <source>
        <dbReference type="SAM" id="Phobius"/>
    </source>
</evidence>
<keyword evidence="4 6" id="KW-1133">Transmembrane helix</keyword>
<feature type="transmembrane region" description="Helical" evidence="6">
    <location>
        <begin position="182"/>
        <end position="200"/>
    </location>
</feature>
<feature type="transmembrane region" description="Helical" evidence="6">
    <location>
        <begin position="267"/>
        <end position="290"/>
    </location>
</feature>
<keyword evidence="2" id="KW-1003">Cell membrane</keyword>
<dbReference type="PANTHER" id="PTHR30250">
    <property type="entry name" value="PST FAMILY PREDICTED COLANIC ACID TRANSPORTER"/>
    <property type="match status" value="1"/>
</dbReference>
<feature type="transmembrane region" description="Helical" evidence="6">
    <location>
        <begin position="50"/>
        <end position="71"/>
    </location>
</feature>
<proteinExistence type="predicted"/>
<name>A0AAW8W291_LACPE</name>
<organism evidence="7 8">
    <name type="scientific">Lactiplantibacillus pentosus</name>
    <name type="common">Lactobacillus pentosus</name>
    <dbReference type="NCBI Taxonomy" id="1589"/>
    <lineage>
        <taxon>Bacteria</taxon>
        <taxon>Bacillati</taxon>
        <taxon>Bacillota</taxon>
        <taxon>Bacilli</taxon>
        <taxon>Lactobacillales</taxon>
        <taxon>Lactobacillaceae</taxon>
        <taxon>Lactiplantibacillus</taxon>
    </lineage>
</organism>
<accession>A0AAW8W291</accession>
<feature type="transmembrane region" description="Helical" evidence="6">
    <location>
        <begin position="155"/>
        <end position="176"/>
    </location>
</feature>
<keyword evidence="3 6" id="KW-0812">Transmembrane</keyword>
<feature type="transmembrane region" description="Helical" evidence="6">
    <location>
        <begin position="464"/>
        <end position="492"/>
    </location>
</feature>
<protein>
    <submittedName>
        <fullName evidence="7">Oligosaccharide flippase family protein</fullName>
    </submittedName>
</protein>
<evidence type="ECO:0000313" key="7">
    <source>
        <dbReference type="EMBL" id="MDT6991852.1"/>
    </source>
</evidence>
<feature type="transmembrane region" description="Helical" evidence="6">
    <location>
        <begin position="340"/>
        <end position="358"/>
    </location>
</feature>
<keyword evidence="5 6" id="KW-0472">Membrane</keyword>
<dbReference type="Proteomes" id="UP001267003">
    <property type="component" value="Unassembled WGS sequence"/>
</dbReference>
<reference evidence="7" key="1">
    <citation type="submission" date="2023-08" db="EMBL/GenBank/DDBJ databases">
        <authorList>
            <person name="Page C.A."/>
            <person name="Perez-Diaz I.M."/>
        </authorList>
    </citation>
    <scope>NUCLEOTIDE SEQUENCE</scope>
    <source>
        <strain evidence="7">7.8.46</strain>
    </source>
</reference>
<sequence length="517" mass="58029">MGTRRKASIINSSSAIIGQFLSMVLSFISRTIFIRVLGEQYLGLNGLFTNLLNILSFAELGIGTAIVVSLYKPLNENNIGQVKALMLLYKKCYYAVAVMLVAGGSCVSIFLPKLIAGSYNVGNIYLAFGLYLLNSVLSYLWSYKRSILIANQEGYINSLNQLFFNVIMQVLQIVFLFMFKSYYIYLIIQASFTLLSNLQISRLANRHFSYLTDPVTEKVNPKTLKYLRKNIVGMIASKIGEVIVYGTDNLLLSSFLGLAAVGQYSNYTLIVSGVGSVISQGFSAVTASIGNLRVSGSQERQNEVFFQYSQLVSYVSFFISIAMALFFPSFIQFWVGKRFILSPTLSFLIVFNFFVSSLRYSNLNFMSAYGTYWEMRYKSILEALVNFVISIVLIKYTTWGISAVVIGTLLANLTINAWWEPLIVFQSALTASFKSYIRFYAINLVIGVTIIGIMQYAYQCVQLNLILSGIVCLMISCICLLIFHLITISFAFPKKYSYLSFASVLSKMFHPKSNVIK</sequence>
<dbReference type="PANTHER" id="PTHR30250:SF26">
    <property type="entry name" value="PSMA PROTEIN"/>
    <property type="match status" value="1"/>
</dbReference>
<dbReference type="AlphaFoldDB" id="A0AAW8W291"/>
<dbReference type="InterPro" id="IPR050833">
    <property type="entry name" value="Poly_Biosynth_Transport"/>
</dbReference>
<evidence type="ECO:0000256" key="2">
    <source>
        <dbReference type="ARBA" id="ARBA00022475"/>
    </source>
</evidence>
<dbReference type="RefSeq" id="WP_216780871.1">
    <property type="nucleotide sequence ID" value="NZ_JAGXBR010000049.1"/>
</dbReference>
<feature type="transmembrane region" description="Helical" evidence="6">
    <location>
        <begin position="311"/>
        <end position="334"/>
    </location>
</feature>
<feature type="transmembrane region" description="Helical" evidence="6">
    <location>
        <begin position="92"/>
        <end position="112"/>
    </location>
</feature>
<comment type="caution">
    <text evidence="7">The sequence shown here is derived from an EMBL/GenBank/DDBJ whole genome shotgun (WGS) entry which is preliminary data.</text>
</comment>
<evidence type="ECO:0000313" key="8">
    <source>
        <dbReference type="Proteomes" id="UP001267003"/>
    </source>
</evidence>
<gene>
    <name evidence="7" type="ORF">RI536_17580</name>
</gene>
<feature type="transmembrane region" description="Helical" evidence="6">
    <location>
        <begin position="437"/>
        <end position="458"/>
    </location>
</feature>
<feature type="transmembrane region" description="Helical" evidence="6">
    <location>
        <begin position="124"/>
        <end position="143"/>
    </location>
</feature>
<feature type="transmembrane region" description="Helical" evidence="6">
    <location>
        <begin position="20"/>
        <end position="38"/>
    </location>
</feature>
<feature type="transmembrane region" description="Helical" evidence="6">
    <location>
        <begin position="242"/>
        <end position="261"/>
    </location>
</feature>
<evidence type="ECO:0000256" key="4">
    <source>
        <dbReference type="ARBA" id="ARBA00022989"/>
    </source>
</evidence>
<dbReference type="GO" id="GO:0005886">
    <property type="term" value="C:plasma membrane"/>
    <property type="evidence" value="ECO:0007669"/>
    <property type="project" value="UniProtKB-SubCell"/>
</dbReference>
<dbReference type="EMBL" id="JAVLAQ010000004">
    <property type="protein sequence ID" value="MDT6991852.1"/>
    <property type="molecule type" value="Genomic_DNA"/>
</dbReference>
<evidence type="ECO:0000256" key="5">
    <source>
        <dbReference type="ARBA" id="ARBA00023136"/>
    </source>
</evidence>
<feature type="transmembrane region" description="Helical" evidence="6">
    <location>
        <begin position="379"/>
        <end position="397"/>
    </location>
</feature>
<evidence type="ECO:0000256" key="1">
    <source>
        <dbReference type="ARBA" id="ARBA00004651"/>
    </source>
</evidence>